<keyword evidence="2" id="KW-1185">Reference proteome</keyword>
<reference evidence="1" key="1">
    <citation type="submission" date="2021-05" db="EMBL/GenBank/DDBJ databases">
        <authorList>
            <person name="Scholz U."/>
            <person name="Mascher M."/>
            <person name="Fiebig A."/>
        </authorList>
    </citation>
    <scope>NUCLEOTIDE SEQUENCE [LARGE SCALE GENOMIC DNA]</scope>
</reference>
<name>A0ACD5TT34_AVESA</name>
<sequence>MGVFSARGKNGAAPAPPFTRHADHLVACSHHPTSANANAPRQNIFSHPWKLRCRRWSRLPILLSDGGLPLKAHPSAPLLHTSSASLLHPPLPQVPGLGPPLECLPRPRLLSPLPALRPRRIAAMEPETRMRCSLCFSSDHHRDSCRLAPAVEAEVEEEDPEDLVFDEDSSADEGDPGLVAAGVEEPEEGFIPIVDALDYLPVPDAEDLGDAHRPDYLDVYMPHVHMPLYNNLGYAFTNPLLHCYNRDKKITKNEKRKTQQGDTDLTFILEVADLGCGQDRVALCPSSRGARVVVFVSPYDRENTVNNGSFVGREATVYFERHDETDNRFIFEHEALAALAIEDYPLEHWHRDHIIHSSAPYANPHTIDPICLTGLDFSAVLVTKAESIVDIPSNLNLKNHCSTGTIGTISIIDYDDLAPGSNPPSDHDFSLSLKLTPRTTKMSCILRVGLVMPKCSRPWASPLLSWLMLLRQILYRLHLGFFDIFALGSLGERSFFRIPMRRRSPDPTCKGLMVVNLATASVGLIATIARAGPRQRPTLTADILVRGLPLSHELDVSLSEAANLVMGGAGKPLFPSIQSWAPPPPSQSVATPALQTTDVEDNLMIASEHTSSAPLLLSLPTFLPLEVGVPPVRATSWSAPPKPPAPRRSSRLILAEQDRYISVVDKTVMRKQQLNEGSSKPTGRVGELNIDDLLTVTINDDHPLPDSDVHVLAAACDIAADELDNNSTLLPKRKRYPYIATDNLSTMLTGHAHGPNRRKDFQRLASSKQRPK</sequence>
<evidence type="ECO:0000313" key="2">
    <source>
        <dbReference type="Proteomes" id="UP001732700"/>
    </source>
</evidence>
<dbReference type="Proteomes" id="UP001732700">
    <property type="component" value="Chromosome 1D"/>
</dbReference>
<dbReference type="EnsemblPlants" id="AVESA.00010b.r2.1DG0120840.1">
    <property type="protein sequence ID" value="AVESA.00010b.r2.1DG0120840.1.CDS"/>
    <property type="gene ID" value="AVESA.00010b.r2.1DG0120840"/>
</dbReference>
<proteinExistence type="predicted"/>
<reference evidence="1" key="2">
    <citation type="submission" date="2025-09" db="UniProtKB">
        <authorList>
            <consortium name="EnsemblPlants"/>
        </authorList>
    </citation>
    <scope>IDENTIFICATION</scope>
</reference>
<evidence type="ECO:0000313" key="1">
    <source>
        <dbReference type="EnsemblPlants" id="AVESA.00010b.r2.1DG0120840.1.CDS"/>
    </source>
</evidence>
<accession>A0ACD5TT34</accession>
<organism evidence="1 2">
    <name type="scientific">Avena sativa</name>
    <name type="common">Oat</name>
    <dbReference type="NCBI Taxonomy" id="4498"/>
    <lineage>
        <taxon>Eukaryota</taxon>
        <taxon>Viridiplantae</taxon>
        <taxon>Streptophyta</taxon>
        <taxon>Embryophyta</taxon>
        <taxon>Tracheophyta</taxon>
        <taxon>Spermatophyta</taxon>
        <taxon>Magnoliopsida</taxon>
        <taxon>Liliopsida</taxon>
        <taxon>Poales</taxon>
        <taxon>Poaceae</taxon>
        <taxon>BOP clade</taxon>
        <taxon>Pooideae</taxon>
        <taxon>Poodae</taxon>
        <taxon>Poeae</taxon>
        <taxon>Poeae Chloroplast Group 1 (Aveneae type)</taxon>
        <taxon>Aveninae</taxon>
        <taxon>Avena</taxon>
    </lineage>
</organism>
<protein>
    <submittedName>
        <fullName evidence="1">Uncharacterized protein</fullName>
    </submittedName>
</protein>